<evidence type="ECO:0008006" key="3">
    <source>
        <dbReference type="Google" id="ProtNLM"/>
    </source>
</evidence>
<dbReference type="OrthoDB" id="2804729at2759"/>
<evidence type="ECO:0000313" key="1">
    <source>
        <dbReference type="EMBL" id="RDX45294.1"/>
    </source>
</evidence>
<name>A0A371CYD0_9APHY</name>
<accession>A0A371CYD0</accession>
<dbReference type="SUPFAM" id="SSF52047">
    <property type="entry name" value="RNI-like"/>
    <property type="match status" value="1"/>
</dbReference>
<reference evidence="1 2" key="1">
    <citation type="journal article" date="2018" name="Biotechnol. Biofuels">
        <title>Integrative visual omics of the white-rot fungus Polyporus brumalis exposes the biotechnological potential of its oxidative enzymes for delignifying raw plant biomass.</title>
        <authorList>
            <person name="Miyauchi S."/>
            <person name="Rancon A."/>
            <person name="Drula E."/>
            <person name="Hage H."/>
            <person name="Chaduli D."/>
            <person name="Favel A."/>
            <person name="Grisel S."/>
            <person name="Henrissat B."/>
            <person name="Herpoel-Gimbert I."/>
            <person name="Ruiz-Duenas F.J."/>
            <person name="Chevret D."/>
            <person name="Hainaut M."/>
            <person name="Lin J."/>
            <person name="Wang M."/>
            <person name="Pangilinan J."/>
            <person name="Lipzen A."/>
            <person name="Lesage-Meessen L."/>
            <person name="Navarro D."/>
            <person name="Riley R."/>
            <person name="Grigoriev I.V."/>
            <person name="Zhou S."/>
            <person name="Raouche S."/>
            <person name="Rosso M.N."/>
        </authorList>
    </citation>
    <scope>NUCLEOTIDE SEQUENCE [LARGE SCALE GENOMIC DNA]</scope>
    <source>
        <strain evidence="1 2">BRFM 1820</strain>
    </source>
</reference>
<protein>
    <recommendedName>
        <fullName evidence="3">F-box domain-containing protein</fullName>
    </recommendedName>
</protein>
<keyword evidence="2" id="KW-1185">Reference proteome</keyword>
<organism evidence="1 2">
    <name type="scientific">Lentinus brumalis</name>
    <dbReference type="NCBI Taxonomy" id="2498619"/>
    <lineage>
        <taxon>Eukaryota</taxon>
        <taxon>Fungi</taxon>
        <taxon>Dikarya</taxon>
        <taxon>Basidiomycota</taxon>
        <taxon>Agaricomycotina</taxon>
        <taxon>Agaricomycetes</taxon>
        <taxon>Polyporales</taxon>
        <taxon>Polyporaceae</taxon>
        <taxon>Lentinus</taxon>
    </lineage>
</organism>
<dbReference type="EMBL" id="KZ857439">
    <property type="protein sequence ID" value="RDX45294.1"/>
    <property type="molecule type" value="Genomic_DNA"/>
</dbReference>
<dbReference type="Gene3D" id="3.80.10.10">
    <property type="entry name" value="Ribonuclease Inhibitor"/>
    <property type="match status" value="1"/>
</dbReference>
<evidence type="ECO:0000313" key="2">
    <source>
        <dbReference type="Proteomes" id="UP000256964"/>
    </source>
</evidence>
<dbReference type="InterPro" id="IPR032675">
    <property type="entry name" value="LRR_dom_sf"/>
</dbReference>
<gene>
    <name evidence="1" type="ORF">OH76DRAFT_1559221</name>
</gene>
<proteinExistence type="predicted"/>
<dbReference type="AlphaFoldDB" id="A0A371CYD0"/>
<sequence length="489" mass="55032">MFSLRSLGMDVLLEVLEHLPEQSDVARMSRASNALHTATIRHLLRFGVTVSREEQLASFVAFLSRDLANRAPQVRKFYIKINMGPDEDFGSDFEDIEYDMDCREETKVALRLLCDTLAKTTELEDLSIDSCEEVLKLERGMLGAIVALEKLRRLQVSSVGELTASLFKKIKSSLVEVDLHCFSDGMDEPDDLVPIVGPLHGTLERLSASYIEVQDAQTQFPLLRALALRKITSFDAPTLRKAFPNLTYLELSPGTDYFENAEELRESSLEEPVDGSWSMLEHLCGGLDALYGVGITQAVKRVDVDDFTLTSESLSWLHSLVRDTSPSRLLMHIGYHAKSLDGRHIRRLLAVPEASNISHLMLDLCLSTLKASAESLMDGLVSLLSPISTTFFVLRLNKFVQSDERASEVPRKCNFEVYEAFQPQRLATACPQIKHICFDVMGHTPTYWTVTRSDGEVTAHRLEPMVGRELVHREGLWFNDRSMGLSEYI</sequence>
<dbReference type="Proteomes" id="UP000256964">
    <property type="component" value="Unassembled WGS sequence"/>
</dbReference>